<feature type="chain" id="PRO_5003732612" description="SUN domain-containing protein" evidence="1">
    <location>
        <begin position="26"/>
        <end position="257"/>
    </location>
</feature>
<reference evidence="4" key="1">
    <citation type="journal article" date="2012" name="Science">
        <title>The Paleozoic origin of enzymatic lignin decomposition reconstructed from 31 fungal genomes.</title>
        <authorList>
            <person name="Floudas D."/>
            <person name="Binder M."/>
            <person name="Riley R."/>
            <person name="Barry K."/>
            <person name="Blanchette R.A."/>
            <person name="Henrissat B."/>
            <person name="Martinez A.T."/>
            <person name="Otillar R."/>
            <person name="Spatafora J.W."/>
            <person name="Yadav J.S."/>
            <person name="Aerts A."/>
            <person name="Benoit I."/>
            <person name="Boyd A."/>
            <person name="Carlson A."/>
            <person name="Copeland A."/>
            <person name="Coutinho P.M."/>
            <person name="de Vries R.P."/>
            <person name="Ferreira P."/>
            <person name="Findley K."/>
            <person name="Foster B."/>
            <person name="Gaskell J."/>
            <person name="Glotzer D."/>
            <person name="Gorecki P."/>
            <person name="Heitman J."/>
            <person name="Hesse C."/>
            <person name="Hori C."/>
            <person name="Igarashi K."/>
            <person name="Jurgens J.A."/>
            <person name="Kallen N."/>
            <person name="Kersten P."/>
            <person name="Kohler A."/>
            <person name="Kuees U."/>
            <person name="Kumar T.K.A."/>
            <person name="Kuo A."/>
            <person name="LaButti K."/>
            <person name="Larrondo L.F."/>
            <person name="Lindquist E."/>
            <person name="Ling A."/>
            <person name="Lombard V."/>
            <person name="Lucas S."/>
            <person name="Lundell T."/>
            <person name="Martin R."/>
            <person name="McLaughlin D.J."/>
            <person name="Morgenstern I."/>
            <person name="Morin E."/>
            <person name="Murat C."/>
            <person name="Nagy L.G."/>
            <person name="Nolan M."/>
            <person name="Ohm R.A."/>
            <person name="Patyshakuliyeva A."/>
            <person name="Rokas A."/>
            <person name="Ruiz-Duenas F.J."/>
            <person name="Sabat G."/>
            <person name="Salamov A."/>
            <person name="Samejima M."/>
            <person name="Schmutz J."/>
            <person name="Slot J.C."/>
            <person name="St John F."/>
            <person name="Stenlid J."/>
            <person name="Sun H."/>
            <person name="Sun S."/>
            <person name="Syed K."/>
            <person name="Tsang A."/>
            <person name="Wiebenga A."/>
            <person name="Young D."/>
            <person name="Pisabarro A."/>
            <person name="Eastwood D.C."/>
            <person name="Martin F."/>
            <person name="Cullen D."/>
            <person name="Grigoriev I.V."/>
            <person name="Hibbett D.S."/>
        </authorList>
    </citation>
    <scope>NUCLEOTIDE SEQUENCE [LARGE SCALE GENOMIC DNA]</scope>
    <source>
        <strain evidence="4">TFB10046</strain>
    </source>
</reference>
<feature type="signal peptide" evidence="1">
    <location>
        <begin position="1"/>
        <end position="25"/>
    </location>
</feature>
<protein>
    <recommendedName>
        <fullName evidence="2">SUN domain-containing protein</fullName>
    </recommendedName>
</protein>
<dbReference type="AlphaFoldDB" id="J0D393"/>
<evidence type="ECO:0000256" key="1">
    <source>
        <dbReference type="SAM" id="SignalP"/>
    </source>
</evidence>
<evidence type="ECO:0000259" key="2">
    <source>
        <dbReference type="PROSITE" id="PS51469"/>
    </source>
</evidence>
<evidence type="ECO:0000313" key="3">
    <source>
        <dbReference type="EMBL" id="EJD33137.1"/>
    </source>
</evidence>
<evidence type="ECO:0000313" key="4">
    <source>
        <dbReference type="Proteomes" id="UP000006514"/>
    </source>
</evidence>
<keyword evidence="4" id="KW-1185">Reference proteome</keyword>
<dbReference type="KEGG" id="adl:AURDEDRAFT_177782"/>
<dbReference type="EMBL" id="JH688413">
    <property type="protein sequence ID" value="EJD33137.1"/>
    <property type="molecule type" value="Genomic_DNA"/>
</dbReference>
<name>J0D393_AURST</name>
<dbReference type="OrthoDB" id="342281at2759"/>
<dbReference type="Gene3D" id="2.60.120.260">
    <property type="entry name" value="Galactose-binding domain-like"/>
    <property type="match status" value="1"/>
</dbReference>
<dbReference type="InterPro" id="IPR012919">
    <property type="entry name" value="SUN_dom"/>
</dbReference>
<dbReference type="InParanoid" id="J0D393"/>
<feature type="domain" description="SUN" evidence="2">
    <location>
        <begin position="51"/>
        <end position="254"/>
    </location>
</feature>
<sequence length="257" mass="28179">MPPEDRAWLLTILLTFCAFRPRGVGLVDVGVAQVARPGVACRSDHAFWGHGARVVDALTSATFSPPGPSLYTPEARHPIVKHLVRASHGPPSMPEVVLGFSADPRALWFFEGGRGTLGVAFKAPVVIDTIRLKSSSARRCSPRDTVVWGAIDMPSRFHNITAEMFNQPQTPMPSQLMGPMTIKRPRLSLGHSNLAWIPLAELRDIPLGADRSFAIEGVSVELSLPVHIVAVQFLRNWGDRYTCFAALGVYGDLYDRF</sequence>
<dbReference type="Proteomes" id="UP000006514">
    <property type="component" value="Unassembled WGS sequence"/>
</dbReference>
<accession>J0D393</accession>
<gene>
    <name evidence="3" type="ORF">AURDEDRAFT_177782</name>
</gene>
<proteinExistence type="predicted"/>
<dbReference type="PROSITE" id="PS51469">
    <property type="entry name" value="SUN"/>
    <property type="match status" value="1"/>
</dbReference>
<organism evidence="3 4">
    <name type="scientific">Auricularia subglabra (strain TFB-10046 / SS5)</name>
    <name type="common">White-rot fungus</name>
    <name type="synonym">Auricularia delicata (strain TFB10046)</name>
    <dbReference type="NCBI Taxonomy" id="717982"/>
    <lineage>
        <taxon>Eukaryota</taxon>
        <taxon>Fungi</taxon>
        <taxon>Dikarya</taxon>
        <taxon>Basidiomycota</taxon>
        <taxon>Agaricomycotina</taxon>
        <taxon>Agaricomycetes</taxon>
        <taxon>Auriculariales</taxon>
        <taxon>Auriculariaceae</taxon>
        <taxon>Auricularia</taxon>
    </lineage>
</organism>
<keyword evidence="1" id="KW-0732">Signal</keyword>